<protein>
    <submittedName>
        <fullName evidence="2">DUF4255 domain-containing protein</fullName>
    </submittedName>
</protein>
<keyword evidence="3" id="KW-1185">Reference proteome</keyword>
<dbReference type="EMBL" id="RAWE01000041">
    <property type="protein sequence ID" value="RKH03403.1"/>
    <property type="molecule type" value="Genomic_DNA"/>
</dbReference>
<evidence type="ECO:0000313" key="3">
    <source>
        <dbReference type="Proteomes" id="UP000268313"/>
    </source>
</evidence>
<feature type="domain" description="Pvc16 N-terminal" evidence="1">
    <location>
        <begin position="11"/>
        <end position="178"/>
    </location>
</feature>
<accession>A0A3A8K5I2</accession>
<dbReference type="RefSeq" id="WP_120603042.1">
    <property type="nucleotide sequence ID" value="NZ_RAWE01000041.1"/>
</dbReference>
<dbReference type="InterPro" id="IPR025351">
    <property type="entry name" value="Pvc16_N"/>
</dbReference>
<gene>
    <name evidence="2" type="ORF">D7X32_13995</name>
</gene>
<evidence type="ECO:0000259" key="1">
    <source>
        <dbReference type="Pfam" id="PF14065"/>
    </source>
</evidence>
<sequence length="380" mass="40076">MATFNNLYHATEAIKHVLETRIIPAPGNVIAGPPPDNAITIEELRVSLLWVNEQAGHKNDGYIRNPDGTSSPPPASLSLFVLITGYGEDPETNSAGAHRLIGEVLRIFHSEPHIELPIPALPSNSGRGRISLSLVPLTPDLMEKLFSPLQIKHRPFLLYEVGPVQLVSRLAATPVSPVVAPGGVVLTGPSIATPPRIARLVPNSLAEGGYLRIDGAFSSPVDAVWIGTRKFVTGGFDVIEPGRSLGLKLPTAGPGAIEPGTHRVSVMSGKVGSEPADLRVVPAGTWSVDGPKALSVAKGALFKLEGQGLASATQVYLWPDSGIFAPSDVHRVGGLTVTPTSVEFTVPNLLPGDYRCSVELTLGASVPLQFTPFVSVEIRA</sequence>
<dbReference type="Proteomes" id="UP000268313">
    <property type="component" value="Unassembled WGS sequence"/>
</dbReference>
<comment type="caution">
    <text evidence="2">The sequence shown here is derived from an EMBL/GenBank/DDBJ whole genome shotgun (WGS) entry which is preliminary data.</text>
</comment>
<name>A0A3A8K5I2_9BACT</name>
<dbReference type="Pfam" id="PF14065">
    <property type="entry name" value="Pvc16_N"/>
    <property type="match status" value="1"/>
</dbReference>
<proteinExistence type="predicted"/>
<evidence type="ECO:0000313" key="2">
    <source>
        <dbReference type="EMBL" id="RKH03403.1"/>
    </source>
</evidence>
<organism evidence="2 3">
    <name type="scientific">Corallococcus carmarthensis</name>
    <dbReference type="NCBI Taxonomy" id="2316728"/>
    <lineage>
        <taxon>Bacteria</taxon>
        <taxon>Pseudomonadati</taxon>
        <taxon>Myxococcota</taxon>
        <taxon>Myxococcia</taxon>
        <taxon>Myxococcales</taxon>
        <taxon>Cystobacterineae</taxon>
        <taxon>Myxococcaceae</taxon>
        <taxon>Corallococcus</taxon>
    </lineage>
</organism>
<dbReference type="OrthoDB" id="7756424at2"/>
<reference evidence="3" key="1">
    <citation type="submission" date="2018-09" db="EMBL/GenBank/DDBJ databases">
        <authorList>
            <person name="Livingstone P.G."/>
            <person name="Whitworth D.E."/>
        </authorList>
    </citation>
    <scope>NUCLEOTIDE SEQUENCE [LARGE SCALE GENOMIC DNA]</scope>
    <source>
        <strain evidence="3">CA043D</strain>
    </source>
</reference>
<dbReference type="AlphaFoldDB" id="A0A3A8K5I2"/>